<feature type="coiled-coil region" evidence="2">
    <location>
        <begin position="393"/>
        <end position="420"/>
    </location>
</feature>
<evidence type="ECO:0000256" key="1">
    <source>
        <dbReference type="ARBA" id="ARBA00010657"/>
    </source>
</evidence>
<evidence type="ECO:0000313" key="4">
    <source>
        <dbReference type="EMBL" id="OJE50920.1"/>
    </source>
</evidence>
<accession>A0AA44KZ81</accession>
<feature type="compositionally biased region" description="Low complexity" evidence="3">
    <location>
        <begin position="1"/>
        <end position="17"/>
    </location>
</feature>
<evidence type="ECO:0000256" key="2">
    <source>
        <dbReference type="SAM" id="Coils"/>
    </source>
</evidence>
<dbReference type="RefSeq" id="WP_071744261.1">
    <property type="nucleotide sequence ID" value="NZ_MACH01000031.1"/>
</dbReference>
<dbReference type="GO" id="GO:0006310">
    <property type="term" value="P:DNA recombination"/>
    <property type="evidence" value="ECO:0007669"/>
    <property type="project" value="InterPro"/>
</dbReference>
<gene>
    <name evidence="4" type="ORF">BAQ49_22485</name>
</gene>
<dbReference type="EMBL" id="MACH01000031">
    <property type="protein sequence ID" value="OJE50920.1"/>
    <property type="molecule type" value="Genomic_DNA"/>
</dbReference>
<dbReference type="InterPro" id="IPR001668">
    <property type="entry name" value="Mob_Pre"/>
</dbReference>
<reference evidence="4 5" key="1">
    <citation type="submission" date="2016-06" db="EMBL/GenBank/DDBJ databases">
        <title>First insights into the genetic diversity and population structure of in the Bacillus cereus group bacteria from diverse marine environments.</title>
        <authorList>
            <person name="Liu Y."/>
            <person name="Lai Q."/>
            <person name="Shao Z."/>
        </authorList>
    </citation>
    <scope>NUCLEOTIDE SEQUENCE [LARGE SCALE GENOMIC DNA]</scope>
    <source>
        <strain evidence="4 5">TD42</strain>
    </source>
</reference>
<sequence>MLGSISFNQSHQSSLSHNNRENIHGNPGIDPARLHENIYFVQKDIRSVYKDVFQEAVDKYNEKQKRNDRKIDDYYDKIHKDDKTHEQRELVVAIGEGKDDPKYREAKKKALKQYAEAFQGRNPNLAVYNMVLHDDEANPHLHINYVPNFESSRGLTRRVGMDRALQQQGVEGKGRKLIELWREEETAYIEQLAKEHIPNFERANVGSHKYMKVRQYKEYAETKSLVENQVQEKETQLQMIDHHLKNVEEKTNELQVEKKSLESDVVDTYKELEIVKQQVESESEKLQLINQCHVELEKRVNQMQKELDSVRDQVPNEPVVIPFLHREVITEVQDKMFGKAEITKKQTRNYVLSPEQYQEFTKEVNAAVTIKKDYERLKKTDFVKENESLKVHAEGWMKENRTLKQEKNQLQKEVGVLNIEISSLKAHIKGLQTNIRVLYIQTKKVLKEQFKMLRGIVKNELDRKGIDNQFEREHKKEISRHRDFDRER</sequence>
<dbReference type="Proteomes" id="UP000183185">
    <property type="component" value="Unassembled WGS sequence"/>
</dbReference>
<dbReference type="Gene3D" id="3.30.930.30">
    <property type="match status" value="1"/>
</dbReference>
<organism evidence="4 5">
    <name type="scientific">Bacillus proteolyticus</name>
    <dbReference type="NCBI Taxonomy" id="2026192"/>
    <lineage>
        <taxon>Bacteria</taxon>
        <taxon>Bacillati</taxon>
        <taxon>Bacillota</taxon>
        <taxon>Bacilli</taxon>
        <taxon>Bacillales</taxon>
        <taxon>Bacillaceae</taxon>
        <taxon>Bacillus</taxon>
        <taxon>Bacillus cereus group</taxon>
    </lineage>
</organism>
<evidence type="ECO:0000256" key="3">
    <source>
        <dbReference type="SAM" id="MobiDB-lite"/>
    </source>
</evidence>
<protein>
    <submittedName>
        <fullName evidence="4">Mobilization protein</fullName>
    </submittedName>
</protein>
<feature type="coiled-coil region" evidence="2">
    <location>
        <begin position="216"/>
        <end position="313"/>
    </location>
</feature>
<dbReference type="CDD" id="cd17242">
    <property type="entry name" value="MobM_relaxase"/>
    <property type="match status" value="1"/>
</dbReference>
<dbReference type="Pfam" id="PF01076">
    <property type="entry name" value="Mob_Pre"/>
    <property type="match status" value="1"/>
</dbReference>
<dbReference type="AlphaFoldDB" id="A0AA44KZ81"/>
<keyword evidence="2" id="KW-0175">Coiled coil</keyword>
<dbReference type="GO" id="GO:0003677">
    <property type="term" value="F:DNA binding"/>
    <property type="evidence" value="ECO:0007669"/>
    <property type="project" value="InterPro"/>
</dbReference>
<name>A0AA44KZ81_9BACI</name>
<comment type="caution">
    <text evidence="4">The sequence shown here is derived from an EMBL/GenBank/DDBJ whole genome shotgun (WGS) entry which is preliminary data.</text>
</comment>
<comment type="similarity">
    <text evidence="1">Belongs to the plasmid mobilization pre family.</text>
</comment>
<feature type="region of interest" description="Disordered" evidence="3">
    <location>
        <begin position="1"/>
        <end position="29"/>
    </location>
</feature>
<proteinExistence type="inferred from homology"/>
<evidence type="ECO:0000313" key="5">
    <source>
        <dbReference type="Proteomes" id="UP000183185"/>
    </source>
</evidence>